<dbReference type="EMBL" id="AVOT02041722">
    <property type="protein sequence ID" value="MBW0537080.1"/>
    <property type="molecule type" value="Genomic_DNA"/>
</dbReference>
<comment type="caution">
    <text evidence="1">The sequence shown here is derived from an EMBL/GenBank/DDBJ whole genome shotgun (WGS) entry which is preliminary data.</text>
</comment>
<evidence type="ECO:0000313" key="2">
    <source>
        <dbReference type="Proteomes" id="UP000765509"/>
    </source>
</evidence>
<protein>
    <submittedName>
        <fullName evidence="1">Uncharacterized protein</fullName>
    </submittedName>
</protein>
<proteinExistence type="predicted"/>
<reference evidence="1" key="1">
    <citation type="submission" date="2021-03" db="EMBL/GenBank/DDBJ databases">
        <title>Draft genome sequence of rust myrtle Austropuccinia psidii MF-1, a brazilian biotype.</title>
        <authorList>
            <person name="Quecine M.C."/>
            <person name="Pachon D.M.R."/>
            <person name="Bonatelli M.L."/>
            <person name="Correr F.H."/>
            <person name="Franceschini L.M."/>
            <person name="Leite T.F."/>
            <person name="Margarido G.R.A."/>
            <person name="Almeida C.A."/>
            <person name="Ferrarezi J.A."/>
            <person name="Labate C.A."/>
        </authorList>
    </citation>
    <scope>NUCLEOTIDE SEQUENCE</scope>
    <source>
        <strain evidence="1">MF-1</strain>
    </source>
</reference>
<sequence length="228" mass="27494">MESWPLLEENPWSLDTQTICIEEREVWANYINPQELIENPDWFLKIKPEPCPDISTILLPYIEFEDIFEKEESPLETVFSHPWKELPGFNLTKYEFLELLTWDGIDGNLGNQYWNEMFHMDEHLRKSLFWRTWECQDWFNLHDFDIKNEKISKISGGYIANNSTWDFHWEEALIPAILRIKNDRTKINIEYCNSFCKEYLFKSLKREKCRGGKFINNQLVNKILGERN</sequence>
<evidence type="ECO:0000313" key="1">
    <source>
        <dbReference type="EMBL" id="MBW0537080.1"/>
    </source>
</evidence>
<dbReference type="Proteomes" id="UP000765509">
    <property type="component" value="Unassembled WGS sequence"/>
</dbReference>
<accession>A0A9Q3FGY0</accession>
<organism evidence="1 2">
    <name type="scientific">Austropuccinia psidii MF-1</name>
    <dbReference type="NCBI Taxonomy" id="1389203"/>
    <lineage>
        <taxon>Eukaryota</taxon>
        <taxon>Fungi</taxon>
        <taxon>Dikarya</taxon>
        <taxon>Basidiomycota</taxon>
        <taxon>Pucciniomycotina</taxon>
        <taxon>Pucciniomycetes</taxon>
        <taxon>Pucciniales</taxon>
        <taxon>Sphaerophragmiaceae</taxon>
        <taxon>Austropuccinia</taxon>
    </lineage>
</organism>
<keyword evidence="2" id="KW-1185">Reference proteome</keyword>
<dbReference type="AlphaFoldDB" id="A0A9Q3FGY0"/>
<gene>
    <name evidence="1" type="ORF">O181_076795</name>
</gene>
<name>A0A9Q3FGY0_9BASI</name>